<feature type="region of interest" description="Disordered" evidence="1">
    <location>
        <begin position="47"/>
        <end position="69"/>
    </location>
</feature>
<evidence type="ECO:0000313" key="3">
    <source>
        <dbReference type="EMBL" id="KAK0500493.1"/>
    </source>
</evidence>
<organism evidence="3 4">
    <name type="scientific">Armillaria luteobubalina</name>
    <dbReference type="NCBI Taxonomy" id="153913"/>
    <lineage>
        <taxon>Eukaryota</taxon>
        <taxon>Fungi</taxon>
        <taxon>Dikarya</taxon>
        <taxon>Basidiomycota</taxon>
        <taxon>Agaricomycotina</taxon>
        <taxon>Agaricomycetes</taxon>
        <taxon>Agaricomycetidae</taxon>
        <taxon>Agaricales</taxon>
        <taxon>Marasmiineae</taxon>
        <taxon>Physalacriaceae</taxon>
        <taxon>Armillaria</taxon>
    </lineage>
</organism>
<comment type="caution">
    <text evidence="3">The sequence shown here is derived from an EMBL/GenBank/DDBJ whole genome shotgun (WGS) entry which is preliminary data.</text>
</comment>
<dbReference type="EMBL" id="JAUEPU010000008">
    <property type="protein sequence ID" value="KAK0500493.1"/>
    <property type="molecule type" value="Genomic_DNA"/>
</dbReference>
<keyword evidence="2" id="KW-1133">Transmembrane helix</keyword>
<evidence type="ECO:0000256" key="2">
    <source>
        <dbReference type="SAM" id="Phobius"/>
    </source>
</evidence>
<dbReference type="Proteomes" id="UP001175228">
    <property type="component" value="Unassembled WGS sequence"/>
</dbReference>
<protein>
    <submittedName>
        <fullName evidence="3">Uncharacterized protein</fullName>
    </submittedName>
</protein>
<reference evidence="3" key="1">
    <citation type="submission" date="2023-06" db="EMBL/GenBank/DDBJ databases">
        <authorList>
            <consortium name="Lawrence Berkeley National Laboratory"/>
            <person name="Ahrendt S."/>
            <person name="Sahu N."/>
            <person name="Indic B."/>
            <person name="Wong-Bajracharya J."/>
            <person name="Merenyi Z."/>
            <person name="Ke H.-M."/>
            <person name="Monk M."/>
            <person name="Kocsube S."/>
            <person name="Drula E."/>
            <person name="Lipzen A."/>
            <person name="Balint B."/>
            <person name="Henrissat B."/>
            <person name="Andreopoulos B."/>
            <person name="Martin F.M."/>
            <person name="Harder C.B."/>
            <person name="Rigling D."/>
            <person name="Ford K.L."/>
            <person name="Foster G.D."/>
            <person name="Pangilinan J."/>
            <person name="Papanicolaou A."/>
            <person name="Barry K."/>
            <person name="LaButti K."/>
            <person name="Viragh M."/>
            <person name="Koriabine M."/>
            <person name="Yan M."/>
            <person name="Riley R."/>
            <person name="Champramary S."/>
            <person name="Plett K.L."/>
            <person name="Tsai I.J."/>
            <person name="Slot J."/>
            <person name="Sipos G."/>
            <person name="Plett J."/>
            <person name="Nagy L.G."/>
            <person name="Grigoriev I.V."/>
        </authorList>
    </citation>
    <scope>NUCLEOTIDE SEQUENCE</scope>
    <source>
        <strain evidence="3">HWK02</strain>
    </source>
</reference>
<keyword evidence="2" id="KW-0472">Membrane</keyword>
<accession>A0AA39QCP8</accession>
<name>A0AA39QCP8_9AGAR</name>
<sequence>MDQCPGYSQANIDIEAGVRQVRNFLVSASSRFVMNYPQFFAKKQENTCGSPPPYENQEPPPYSSATTPTPMSPSPVQYLCLFGFCTSGRSYHLCPLLWIVGALALLSPLRQILPWIFSTKPDELIHDEEARRMRKTEMKWASACLILISLFSLIGSIIFMVRITAKDVG</sequence>
<gene>
    <name evidence="3" type="ORF">EDD18DRAFT_1150281</name>
</gene>
<keyword evidence="2" id="KW-0812">Transmembrane</keyword>
<dbReference type="AlphaFoldDB" id="A0AA39QCP8"/>
<proteinExistence type="predicted"/>
<feature type="compositionally biased region" description="Pro residues" evidence="1">
    <location>
        <begin position="50"/>
        <end position="62"/>
    </location>
</feature>
<feature type="transmembrane region" description="Helical" evidence="2">
    <location>
        <begin position="138"/>
        <end position="161"/>
    </location>
</feature>
<keyword evidence="4" id="KW-1185">Reference proteome</keyword>
<evidence type="ECO:0000256" key="1">
    <source>
        <dbReference type="SAM" id="MobiDB-lite"/>
    </source>
</evidence>
<evidence type="ECO:0000313" key="4">
    <source>
        <dbReference type="Proteomes" id="UP001175228"/>
    </source>
</evidence>